<evidence type="ECO:0000313" key="12">
    <source>
        <dbReference type="EMBL" id="KAK6475163.1"/>
    </source>
</evidence>
<keyword evidence="4 9" id="KW-0863">Zinc-finger</keyword>
<dbReference type="PROSITE" id="PS50157">
    <property type="entry name" value="ZINC_FINGER_C2H2_2"/>
    <property type="match status" value="1"/>
</dbReference>
<feature type="compositionally biased region" description="Basic and acidic residues" evidence="10">
    <location>
        <begin position="1130"/>
        <end position="1151"/>
    </location>
</feature>
<dbReference type="InterPro" id="IPR050527">
    <property type="entry name" value="Snail/Krueppel_Znf"/>
</dbReference>
<evidence type="ECO:0000256" key="4">
    <source>
        <dbReference type="ARBA" id="ARBA00022771"/>
    </source>
</evidence>
<feature type="domain" description="C2H2-type" evidence="11">
    <location>
        <begin position="635"/>
        <end position="663"/>
    </location>
</feature>
<dbReference type="Proteomes" id="UP001369086">
    <property type="component" value="Unassembled WGS sequence"/>
</dbReference>
<dbReference type="SMART" id="SM00355">
    <property type="entry name" value="ZnF_C2H2"/>
    <property type="match status" value="8"/>
</dbReference>
<dbReference type="PANTHER" id="PTHR24388">
    <property type="entry name" value="ZINC FINGER PROTEIN"/>
    <property type="match status" value="1"/>
</dbReference>
<keyword evidence="6" id="KW-0832">Ubl conjugation</keyword>
<feature type="compositionally biased region" description="Basic and acidic residues" evidence="10">
    <location>
        <begin position="978"/>
        <end position="987"/>
    </location>
</feature>
<dbReference type="PROSITE" id="PS00028">
    <property type="entry name" value="ZINC_FINGER_C2H2_1"/>
    <property type="match status" value="3"/>
</dbReference>
<feature type="compositionally biased region" description="Polar residues" evidence="10">
    <location>
        <begin position="992"/>
        <end position="1002"/>
    </location>
</feature>
<dbReference type="SUPFAM" id="SSF57667">
    <property type="entry name" value="beta-beta-alpha zinc fingers"/>
    <property type="match status" value="1"/>
</dbReference>
<feature type="compositionally biased region" description="Polar residues" evidence="10">
    <location>
        <begin position="1154"/>
        <end position="1165"/>
    </location>
</feature>
<gene>
    <name evidence="12" type="ORF">HHUSO_G24592</name>
</gene>
<protein>
    <submittedName>
        <fullName evidence="12">Zinc finger protein 280C-like</fullName>
    </submittedName>
</protein>
<feature type="compositionally biased region" description="Basic and acidic residues" evidence="10">
    <location>
        <begin position="1050"/>
        <end position="1059"/>
    </location>
</feature>
<evidence type="ECO:0000256" key="8">
    <source>
        <dbReference type="ARBA" id="ARBA00023242"/>
    </source>
</evidence>
<evidence type="ECO:0000259" key="11">
    <source>
        <dbReference type="PROSITE" id="PS50157"/>
    </source>
</evidence>
<feature type="compositionally biased region" description="Basic and acidic residues" evidence="10">
    <location>
        <begin position="1110"/>
        <end position="1119"/>
    </location>
</feature>
<reference evidence="12 13" key="1">
    <citation type="submission" date="2021-05" db="EMBL/GenBank/DDBJ databases">
        <authorList>
            <person name="Zahm M."/>
            <person name="Klopp C."/>
            <person name="Cabau C."/>
            <person name="Kuhl H."/>
            <person name="Suciu R."/>
            <person name="Ciorpac M."/>
            <person name="Holostenco D."/>
            <person name="Gessner J."/>
            <person name="Wuertz S."/>
            <person name="Hohne C."/>
            <person name="Stock M."/>
            <person name="Gislard M."/>
            <person name="Lluch J."/>
            <person name="Milhes M."/>
            <person name="Lampietro C."/>
            <person name="Lopez Roques C."/>
            <person name="Donnadieu C."/>
            <person name="Du K."/>
            <person name="Schartl M."/>
            <person name="Guiguen Y."/>
        </authorList>
    </citation>
    <scope>NUCLEOTIDE SEQUENCE [LARGE SCALE GENOMIC DNA]</scope>
    <source>
        <strain evidence="12">Hh-F2</strain>
        <tissue evidence="12">Blood</tissue>
    </source>
</reference>
<dbReference type="PANTHER" id="PTHR24388:SF34">
    <property type="entry name" value="ZINC FINGER PROTEIN 280D"/>
    <property type="match status" value="1"/>
</dbReference>
<evidence type="ECO:0000256" key="9">
    <source>
        <dbReference type="PROSITE-ProRule" id="PRU00042"/>
    </source>
</evidence>
<dbReference type="InterPro" id="IPR059074">
    <property type="entry name" value="zf-C2H2_Z280C_D"/>
</dbReference>
<evidence type="ECO:0000256" key="7">
    <source>
        <dbReference type="ARBA" id="ARBA00023125"/>
    </source>
</evidence>
<dbReference type="EMBL" id="JAHFZB010000024">
    <property type="protein sequence ID" value="KAK6475163.1"/>
    <property type="molecule type" value="Genomic_DNA"/>
</dbReference>
<sequence>MHTAECSRVDPIAVSQGGGGSRAFRSQGCLPGNEKQTRSALKLPIIHQSVFMRLPGNRHPRHCLENALSTLVWFSPYNSLKTNACLQPVVVLGAIIIMAGLFMECEEEELEPWQKRIPEVTEDDDDDDEPIFVGEITCSKPPNNTLRNNLPRSKYSSPRRLVVQNGTLNRTTANPGSGSNFKATNQHYTSPANPSIMTTSAVYQPVSRPMAASATLQSTPRSSPASLCVQPVSKGMINPIVPQAVVRPSPVQPVSRSLLIPVTTQPVSRPVSIPATAQQMQQTFTAVTAQSIIINNQGYVMTSPQMTNNSGLILGIRPDTGITSYTSGPSFAVPPGVSPQLGRPVQQFSQVRQLMPTRIISNVGNRPLQVQLTSPVQNNIIRLTSGQNSAQIVSPVPQPAQTSSSGLQSTQLSPTSVQSMQISSTKPQSLPISSPKQQSTPQIVNRIVRRGLPPGLGLTKRPAASEMNSTTPKKSKLEPGTPVSSLSINSTGQDLNLKGSMINSSAYVTNGVQILNACPKCKIHFHVMGPLKNHMKFCCPDLFNNYFPTTSKQETPTTPMKLAEAEAEKGKLVMLVNEFYYGKYEGDIQQEQKTNTTFKCCSCVKLLKNNIRFMNHMKHHLELEKQSNESWENHTTCQHCYRQFSTPFQLQCHIESAHSPYQSTTNCKICELAFESEQVLLQHMKDNHKPGEMPYVCQVCSYRSSVFSDVENHFRVAHENTKHLLCPFCLKVIKCATPYMLHYMRHQKKGVHRCTKCRLQFLTCKEKLDHKTQHHRTFRKPKSLEGLPPGTKVTIRASLASPGGSPTSPNASSRSIVSIIPNSPTAKQSAKAPSNQGKSRSTNQQKKQEKLSNSKLLERSLKKLSVHFGIQKCMECFADIEDCAAHYPTLYTCGVCRYKTSCKKSYAKHMIRFHSAFSREKFRKRKKHSNKLRGVTLVCLNCDFLTDASGANDMSKHLIDRPNHTCQVIVESDTPKVCNDEPRKTEPEDNAYETSLKGNSQKDAAPNVPDEESSPFMESNHSLEEAKRDKAAESQEAVTEGTDSSYSEVTLKKESDLHEAPQGSEIKSETPMDSKTEKTVSDDNDVQIEENDKSQPCEKQTCCKSPVNTDKTKETKEPPENPSANDAETVDLKQQREDDVSFEQFFRKLDEPESVNSDVSEQGSIQLEPLTPSEVLEHEATEILQKGGVSSKKKAAPVCENGDHVSKTCKHLDKSKDKQNYVAEQKSES</sequence>
<evidence type="ECO:0000256" key="10">
    <source>
        <dbReference type="SAM" id="MobiDB-lite"/>
    </source>
</evidence>
<dbReference type="InterPro" id="IPR036236">
    <property type="entry name" value="Znf_C2H2_sf"/>
</dbReference>
<keyword evidence="2" id="KW-0479">Metal-binding</keyword>
<dbReference type="Pfam" id="PF25429">
    <property type="entry name" value="zf-POGZ"/>
    <property type="match status" value="1"/>
</dbReference>
<dbReference type="InterPro" id="IPR013087">
    <property type="entry name" value="Znf_C2H2_type"/>
</dbReference>
<evidence type="ECO:0000256" key="1">
    <source>
        <dbReference type="ARBA" id="ARBA00022499"/>
    </source>
</evidence>
<feature type="compositionally biased region" description="Polar residues" evidence="10">
    <location>
        <begin position="417"/>
        <end position="443"/>
    </location>
</feature>
<feature type="compositionally biased region" description="Basic and acidic residues" evidence="10">
    <location>
        <begin position="1021"/>
        <end position="1033"/>
    </location>
</feature>
<name>A0ABR0YRH2_HUSHU</name>
<organism evidence="12 13">
    <name type="scientific">Huso huso</name>
    <name type="common">Beluga</name>
    <name type="synonym">Acipenser huso</name>
    <dbReference type="NCBI Taxonomy" id="61971"/>
    <lineage>
        <taxon>Eukaryota</taxon>
        <taxon>Metazoa</taxon>
        <taxon>Chordata</taxon>
        <taxon>Craniata</taxon>
        <taxon>Vertebrata</taxon>
        <taxon>Euteleostomi</taxon>
        <taxon>Actinopterygii</taxon>
        <taxon>Chondrostei</taxon>
        <taxon>Acipenseriformes</taxon>
        <taxon>Acipenseridae</taxon>
        <taxon>Huso</taxon>
    </lineage>
</organism>
<evidence type="ECO:0000256" key="2">
    <source>
        <dbReference type="ARBA" id="ARBA00022723"/>
    </source>
</evidence>
<dbReference type="Gene3D" id="3.30.160.60">
    <property type="entry name" value="Classic Zinc Finger"/>
    <property type="match status" value="1"/>
</dbReference>
<keyword evidence="3" id="KW-0677">Repeat</keyword>
<dbReference type="Pfam" id="PF25414">
    <property type="entry name" value="zf-C2H2_Z280C_D"/>
    <property type="match status" value="1"/>
</dbReference>
<keyword evidence="13" id="KW-1185">Reference proteome</keyword>
<evidence type="ECO:0000256" key="6">
    <source>
        <dbReference type="ARBA" id="ARBA00022843"/>
    </source>
</evidence>
<keyword evidence="5" id="KW-0862">Zinc</keyword>
<accession>A0ABR0YRH2</accession>
<keyword evidence="8" id="KW-0539">Nucleus</keyword>
<keyword evidence="1" id="KW-1017">Isopeptide bond</keyword>
<feature type="region of interest" description="Disordered" evidence="10">
    <location>
        <begin position="165"/>
        <end position="193"/>
    </location>
</feature>
<evidence type="ECO:0000256" key="3">
    <source>
        <dbReference type="ARBA" id="ARBA00022737"/>
    </source>
</evidence>
<feature type="compositionally biased region" description="Low complexity" evidence="10">
    <location>
        <begin position="401"/>
        <end position="416"/>
    </location>
</feature>
<comment type="caution">
    <text evidence="12">The sequence shown here is derived from an EMBL/GenBank/DDBJ whole genome shotgun (WGS) entry which is preliminary data.</text>
</comment>
<evidence type="ECO:0000256" key="5">
    <source>
        <dbReference type="ARBA" id="ARBA00022833"/>
    </source>
</evidence>
<feature type="region of interest" description="Disordered" evidence="10">
    <location>
        <begin position="392"/>
        <end position="486"/>
    </location>
</feature>
<feature type="region of interest" description="Disordered" evidence="10">
    <location>
        <begin position="795"/>
        <end position="854"/>
    </location>
</feature>
<keyword evidence="7" id="KW-0238">DNA-binding</keyword>
<feature type="compositionally biased region" description="Basic and acidic residues" evidence="10">
    <location>
        <begin position="1201"/>
        <end position="1229"/>
    </location>
</feature>
<dbReference type="InterPro" id="IPR057618">
    <property type="entry name" value="Znf_POGZ/Z280C-D-like"/>
</dbReference>
<proteinExistence type="predicted"/>
<feature type="region of interest" description="Disordered" evidence="10">
    <location>
        <begin position="976"/>
        <end position="1229"/>
    </location>
</feature>
<feature type="compositionally biased region" description="Basic and acidic residues" evidence="10">
    <location>
        <begin position="1066"/>
        <end position="1081"/>
    </location>
</feature>
<evidence type="ECO:0000313" key="13">
    <source>
        <dbReference type="Proteomes" id="UP001369086"/>
    </source>
</evidence>
<feature type="compositionally biased region" description="Polar residues" evidence="10">
    <location>
        <begin position="804"/>
        <end position="845"/>
    </location>
</feature>